<dbReference type="InterPro" id="IPR002938">
    <property type="entry name" value="FAD-bd"/>
</dbReference>
<keyword evidence="5" id="KW-0503">Monooxygenase</keyword>
<dbReference type="InterPro" id="IPR050641">
    <property type="entry name" value="RIFMO-like"/>
</dbReference>
<dbReference type="Gene3D" id="3.40.30.120">
    <property type="match status" value="1"/>
</dbReference>
<dbReference type="Gene3D" id="3.30.70.2450">
    <property type="match status" value="1"/>
</dbReference>
<evidence type="ECO:0000256" key="1">
    <source>
        <dbReference type="ARBA" id="ARBA00001974"/>
    </source>
</evidence>
<dbReference type="InterPro" id="IPR036188">
    <property type="entry name" value="FAD/NAD-bd_sf"/>
</dbReference>
<dbReference type="GO" id="GO:0071949">
    <property type="term" value="F:FAD binding"/>
    <property type="evidence" value="ECO:0007669"/>
    <property type="project" value="InterPro"/>
</dbReference>
<evidence type="ECO:0000313" key="5">
    <source>
        <dbReference type="EMBL" id="MBO0512269.1"/>
    </source>
</evidence>
<evidence type="ECO:0000259" key="4">
    <source>
        <dbReference type="Pfam" id="PF01494"/>
    </source>
</evidence>
<keyword evidence="5" id="KW-0560">Oxidoreductase</keyword>
<keyword evidence="6" id="KW-1185">Reference proteome</keyword>
<sequence length="548" mass="58686">MTIPLRESPGGRRPVLIVGAGPVGLVLATELLSQGVPVRLIDNSAAGPVQHSRASVVWPRSLELLGRIGAAEGVVEAGNRLDSVQYYSRKRHIGAVEMSRLTDTPYPFGVVIPQDTTEAIIRTRLAAHGGEIEDGTLTALDTSGRRPAARVEHADGRVEQIEADWVIGADGARSAVREFAGIELLGTGNDVLFAIGDGPVDGDMDPHSLVYCYSRTGALGIAPFGNGQFRLAISVPDWNEEKSPPRELFQHFLDERSPRPGLVGKLDWSTIFRARRRVAETMRAGRVFLAGDAAHVFSAAGAQGMNTGIQDAVNLAWKLAGVVNGLYEPGILDTYDTDRHLAAERIVLTTAKQTSWGLFKRRHEVAARDNALRLAHRTGILQRFGAPLMAQHDVSYRPAESLRDTLPGLTRKVRTGDRLPVFASHGTPQPGAERWPAIDPARLSLLLWAGGRQDSAWVASRDALTAAAPADVPVRDISNWPGFTPLLGDAPKALLVRPDGHIAAITAPEPSAVRIALRRAGSSFRAAPAPAVLLSPAAVGHDVEELAA</sequence>
<dbReference type="AlphaFoldDB" id="A0A939JI71"/>
<evidence type="ECO:0000256" key="3">
    <source>
        <dbReference type="ARBA" id="ARBA00022827"/>
    </source>
</evidence>
<proteinExistence type="predicted"/>
<keyword evidence="3" id="KW-0274">FAD</keyword>
<reference evidence="5" key="1">
    <citation type="submission" date="2021-03" db="EMBL/GenBank/DDBJ databases">
        <title>Streptomyces poriferae sp. nov., a novel marine sponge-derived Actinobacteria species with anti-MRSA activity.</title>
        <authorList>
            <person name="Sandoval-Powers M."/>
            <person name="Kralova S."/>
            <person name="Nguyen G.-S."/>
            <person name="Fawwal D."/>
            <person name="Degnes K."/>
            <person name="Klinkenberg G."/>
            <person name="Sletta H."/>
            <person name="Wentzel A."/>
            <person name="Liles M.R."/>
        </authorList>
    </citation>
    <scope>NUCLEOTIDE SEQUENCE</scope>
    <source>
        <strain evidence="5">DSM 41794</strain>
    </source>
</reference>
<evidence type="ECO:0000313" key="6">
    <source>
        <dbReference type="Proteomes" id="UP000664167"/>
    </source>
</evidence>
<dbReference type="EMBL" id="JAFLRJ010000094">
    <property type="protein sequence ID" value="MBO0512269.1"/>
    <property type="molecule type" value="Genomic_DNA"/>
</dbReference>
<dbReference type="Pfam" id="PF01494">
    <property type="entry name" value="FAD_binding_3"/>
    <property type="match status" value="1"/>
</dbReference>
<dbReference type="PANTHER" id="PTHR43004">
    <property type="entry name" value="TRK SYSTEM POTASSIUM UPTAKE PROTEIN"/>
    <property type="match status" value="1"/>
</dbReference>
<dbReference type="PRINTS" id="PR00420">
    <property type="entry name" value="RNGMNOXGNASE"/>
</dbReference>
<organism evidence="5 6">
    <name type="scientific">Streptomyces beijiangensis</name>
    <dbReference type="NCBI Taxonomy" id="163361"/>
    <lineage>
        <taxon>Bacteria</taxon>
        <taxon>Bacillati</taxon>
        <taxon>Actinomycetota</taxon>
        <taxon>Actinomycetes</taxon>
        <taxon>Kitasatosporales</taxon>
        <taxon>Streptomycetaceae</taxon>
        <taxon>Streptomyces</taxon>
    </lineage>
</organism>
<dbReference type="SUPFAM" id="SSF51905">
    <property type="entry name" value="FAD/NAD(P)-binding domain"/>
    <property type="match status" value="1"/>
</dbReference>
<feature type="domain" description="FAD-binding" evidence="4">
    <location>
        <begin position="14"/>
        <end position="347"/>
    </location>
</feature>
<dbReference type="Gene3D" id="3.50.50.60">
    <property type="entry name" value="FAD/NAD(P)-binding domain"/>
    <property type="match status" value="1"/>
</dbReference>
<comment type="cofactor">
    <cofactor evidence="1">
        <name>FAD</name>
        <dbReference type="ChEBI" id="CHEBI:57692"/>
    </cofactor>
</comment>
<dbReference type="Proteomes" id="UP000664167">
    <property type="component" value="Unassembled WGS sequence"/>
</dbReference>
<dbReference type="GO" id="GO:0016709">
    <property type="term" value="F:oxidoreductase activity, acting on paired donors, with incorporation or reduction of molecular oxygen, NAD(P)H as one donor, and incorporation of one atom of oxygen"/>
    <property type="evidence" value="ECO:0007669"/>
    <property type="project" value="UniProtKB-ARBA"/>
</dbReference>
<dbReference type="RefSeq" id="WP_206961659.1">
    <property type="nucleotide sequence ID" value="NZ_BAAAJJ010000001.1"/>
</dbReference>
<dbReference type="PANTHER" id="PTHR43004:SF19">
    <property type="entry name" value="BINDING MONOOXYGENASE, PUTATIVE (JCVI)-RELATED"/>
    <property type="match status" value="1"/>
</dbReference>
<keyword evidence="2" id="KW-0285">Flavoprotein</keyword>
<accession>A0A939JI71</accession>
<protein>
    <submittedName>
        <fullName evidence="5">FAD-dependent monooxygenase</fullName>
    </submittedName>
</protein>
<comment type="caution">
    <text evidence="5">The sequence shown here is derived from an EMBL/GenBank/DDBJ whole genome shotgun (WGS) entry which is preliminary data.</text>
</comment>
<evidence type="ECO:0000256" key="2">
    <source>
        <dbReference type="ARBA" id="ARBA00022630"/>
    </source>
</evidence>
<name>A0A939JI71_9ACTN</name>
<gene>
    <name evidence="5" type="ORF">J0695_10665</name>
</gene>